<dbReference type="SMART" id="SM00448">
    <property type="entry name" value="REC"/>
    <property type="match status" value="1"/>
</dbReference>
<evidence type="ECO:0000256" key="7">
    <source>
        <dbReference type="PROSITE-ProRule" id="PRU00169"/>
    </source>
</evidence>
<evidence type="ECO:0000256" key="2">
    <source>
        <dbReference type="ARBA" id="ARBA00022553"/>
    </source>
</evidence>
<keyword evidence="11" id="KW-1185">Reference proteome</keyword>
<feature type="modified residue" description="4-aspartylphosphate" evidence="7">
    <location>
        <position position="55"/>
    </location>
</feature>
<accession>W0EFB6</accession>
<keyword evidence="5" id="KW-0804">Transcription</keyword>
<dbReference type="PANTHER" id="PTHR43214:SF43">
    <property type="entry name" value="TWO-COMPONENT RESPONSE REGULATOR"/>
    <property type="match status" value="1"/>
</dbReference>
<dbReference type="Proteomes" id="UP000010847">
    <property type="component" value="Chromosome"/>
</dbReference>
<dbReference type="AlphaFoldDB" id="W0EFB6"/>
<dbReference type="InterPro" id="IPR058245">
    <property type="entry name" value="NreC/VraR/RcsB-like_REC"/>
</dbReference>
<dbReference type="RefSeq" id="WP_006716965.1">
    <property type="nucleotide sequence ID" value="NZ_CP007032.1"/>
</dbReference>
<dbReference type="GO" id="GO:0006355">
    <property type="term" value="P:regulation of DNA-templated transcription"/>
    <property type="evidence" value="ECO:0007669"/>
    <property type="project" value="InterPro"/>
</dbReference>
<keyword evidence="3" id="KW-0805">Transcription regulation</keyword>
<dbReference type="PANTHER" id="PTHR43214">
    <property type="entry name" value="TWO-COMPONENT RESPONSE REGULATOR"/>
    <property type="match status" value="1"/>
</dbReference>
<evidence type="ECO:0000256" key="1">
    <source>
        <dbReference type="ARBA" id="ARBA00018672"/>
    </source>
</evidence>
<evidence type="ECO:0000256" key="3">
    <source>
        <dbReference type="ARBA" id="ARBA00023015"/>
    </source>
</evidence>
<dbReference type="InterPro" id="IPR000792">
    <property type="entry name" value="Tscrpt_reg_LuxR_C"/>
</dbReference>
<dbReference type="Pfam" id="PF00072">
    <property type="entry name" value="Response_reg"/>
    <property type="match status" value="1"/>
</dbReference>
<reference evidence="10 11" key="1">
    <citation type="submission" date="2013-12" db="EMBL/GenBank/DDBJ databases">
        <authorList>
            <consortium name="DOE Joint Genome Institute"/>
            <person name="Smidt H."/>
            <person name="Huntemann M."/>
            <person name="Han J."/>
            <person name="Chen A."/>
            <person name="Kyrpides N."/>
            <person name="Mavromatis K."/>
            <person name="Markowitz V."/>
            <person name="Palaniappan K."/>
            <person name="Ivanova N."/>
            <person name="Schaumberg A."/>
            <person name="Pati A."/>
            <person name="Liolios K."/>
            <person name="Nordberg H.P."/>
            <person name="Cantor M.N."/>
            <person name="Hua S.X."/>
            <person name="Woyke T."/>
        </authorList>
    </citation>
    <scope>NUCLEOTIDE SEQUENCE [LARGE SCALE GENOMIC DNA]</scope>
    <source>
        <strain evidence="11">DSM 15288</strain>
    </source>
</reference>
<feature type="domain" description="HTH luxR-type" evidence="8">
    <location>
        <begin position="144"/>
        <end position="209"/>
    </location>
</feature>
<dbReference type="SUPFAM" id="SSF46894">
    <property type="entry name" value="C-terminal effector domain of the bipartite response regulators"/>
    <property type="match status" value="1"/>
</dbReference>
<dbReference type="Gene3D" id="3.40.50.2300">
    <property type="match status" value="1"/>
</dbReference>
<dbReference type="PRINTS" id="PR00038">
    <property type="entry name" value="HTHLUXR"/>
</dbReference>
<dbReference type="PROSITE" id="PS00622">
    <property type="entry name" value="HTH_LUXR_1"/>
    <property type="match status" value="1"/>
</dbReference>
<dbReference type="KEGG" id="dmt:DESME_14960"/>
<dbReference type="Pfam" id="PF00196">
    <property type="entry name" value="GerE"/>
    <property type="match status" value="1"/>
</dbReference>
<dbReference type="OrthoDB" id="9779069at2"/>
<protein>
    <recommendedName>
        <fullName evidence="1">Stage 0 sporulation protein A homolog</fullName>
    </recommendedName>
</protein>
<evidence type="ECO:0000313" key="11">
    <source>
        <dbReference type="Proteomes" id="UP000010847"/>
    </source>
</evidence>
<feature type="domain" description="Response regulatory" evidence="9">
    <location>
        <begin position="4"/>
        <end position="120"/>
    </location>
</feature>
<evidence type="ECO:0000256" key="5">
    <source>
        <dbReference type="ARBA" id="ARBA00023163"/>
    </source>
</evidence>
<dbReference type="SUPFAM" id="SSF52172">
    <property type="entry name" value="CheY-like"/>
    <property type="match status" value="1"/>
</dbReference>
<dbReference type="GO" id="GO:0003677">
    <property type="term" value="F:DNA binding"/>
    <property type="evidence" value="ECO:0007669"/>
    <property type="project" value="UniProtKB-KW"/>
</dbReference>
<proteinExistence type="predicted"/>
<evidence type="ECO:0000313" key="10">
    <source>
        <dbReference type="EMBL" id="AHF08183.1"/>
    </source>
</evidence>
<dbReference type="EMBL" id="CP007032">
    <property type="protein sequence ID" value="AHF08183.1"/>
    <property type="molecule type" value="Genomic_DNA"/>
</dbReference>
<evidence type="ECO:0000256" key="4">
    <source>
        <dbReference type="ARBA" id="ARBA00023125"/>
    </source>
</evidence>
<dbReference type="eggNOG" id="COG2197">
    <property type="taxonomic scope" value="Bacteria"/>
</dbReference>
<gene>
    <name evidence="10" type="ORF">DESME_14960</name>
</gene>
<dbReference type="PROSITE" id="PS50110">
    <property type="entry name" value="RESPONSE_REGULATORY"/>
    <property type="match status" value="1"/>
</dbReference>
<dbReference type="HOGENOM" id="CLU_000445_90_10_9"/>
<evidence type="ECO:0000256" key="6">
    <source>
        <dbReference type="ARBA" id="ARBA00024867"/>
    </source>
</evidence>
<dbReference type="PROSITE" id="PS50043">
    <property type="entry name" value="HTH_LUXR_2"/>
    <property type="match status" value="1"/>
</dbReference>
<dbReference type="GO" id="GO:0000160">
    <property type="term" value="P:phosphorelay signal transduction system"/>
    <property type="evidence" value="ECO:0007669"/>
    <property type="project" value="InterPro"/>
</dbReference>
<name>W0EFB6_9FIRM</name>
<dbReference type="InterPro" id="IPR011006">
    <property type="entry name" value="CheY-like_superfamily"/>
</dbReference>
<sequence length="213" mass="23609">MAIRLLLVDDHEIVRMGLRAVLSDVNDLEIVGEAGTAEECIEKTREVQPDVILMDVRLPVRSGIEACREVLAERSDIKVIMLTSYADEDAIVASILAGAQGFVMKEVSSDALSKAIMTVASGGTILDSVLTRNVLEKLQHNDSPKLQKEHLTERECEILILIGQGFTNREIARSTFLSENTVRNYVSSILHKLGFKNRSQATVYALEQKHKGY</sequence>
<keyword evidence="2 7" id="KW-0597">Phosphoprotein</keyword>
<organism evidence="10 11">
    <name type="scientific">Desulfitobacterium metallireducens DSM 15288</name>
    <dbReference type="NCBI Taxonomy" id="871968"/>
    <lineage>
        <taxon>Bacteria</taxon>
        <taxon>Bacillati</taxon>
        <taxon>Bacillota</taxon>
        <taxon>Clostridia</taxon>
        <taxon>Eubacteriales</taxon>
        <taxon>Desulfitobacteriaceae</taxon>
        <taxon>Desulfitobacterium</taxon>
    </lineage>
</organism>
<dbReference type="InterPro" id="IPR016032">
    <property type="entry name" value="Sig_transdc_resp-reg_C-effctor"/>
</dbReference>
<dbReference type="InterPro" id="IPR001789">
    <property type="entry name" value="Sig_transdc_resp-reg_receiver"/>
</dbReference>
<dbReference type="CDD" id="cd06170">
    <property type="entry name" value="LuxR_C_like"/>
    <property type="match status" value="1"/>
</dbReference>
<dbReference type="InterPro" id="IPR039420">
    <property type="entry name" value="WalR-like"/>
</dbReference>
<comment type="function">
    <text evidence="6">May play the central regulatory role in sporulation. It may be an element of the effector pathway responsible for the activation of sporulation genes in response to nutritional stress. Spo0A may act in concert with spo0H (a sigma factor) to control the expression of some genes that are critical to the sporulation process.</text>
</comment>
<evidence type="ECO:0000259" key="8">
    <source>
        <dbReference type="PROSITE" id="PS50043"/>
    </source>
</evidence>
<dbReference type="CDD" id="cd17535">
    <property type="entry name" value="REC_NarL-like"/>
    <property type="match status" value="1"/>
</dbReference>
<keyword evidence="4" id="KW-0238">DNA-binding</keyword>
<evidence type="ECO:0000259" key="9">
    <source>
        <dbReference type="PROSITE" id="PS50110"/>
    </source>
</evidence>
<dbReference type="SMART" id="SM00421">
    <property type="entry name" value="HTH_LUXR"/>
    <property type="match status" value="1"/>
</dbReference>
<dbReference type="STRING" id="871968.DESME_14960"/>